<feature type="domain" description="SH3" evidence="15">
    <location>
        <begin position="1284"/>
        <end position="1346"/>
    </location>
</feature>
<dbReference type="InterPro" id="IPR002110">
    <property type="entry name" value="Ankyrin_rpt"/>
</dbReference>
<feature type="compositionally biased region" description="Low complexity" evidence="14">
    <location>
        <begin position="900"/>
        <end position="911"/>
    </location>
</feature>
<dbReference type="PROSITE" id="PS50002">
    <property type="entry name" value="SH3"/>
    <property type="match status" value="1"/>
</dbReference>
<feature type="compositionally biased region" description="Low complexity" evidence="14">
    <location>
        <begin position="1076"/>
        <end position="1112"/>
    </location>
</feature>
<dbReference type="GO" id="GO:0005654">
    <property type="term" value="C:nucleoplasm"/>
    <property type="evidence" value="ECO:0007669"/>
    <property type="project" value="Ensembl"/>
</dbReference>
<evidence type="ECO:0000256" key="14">
    <source>
        <dbReference type="SAM" id="MobiDB-lite"/>
    </source>
</evidence>
<dbReference type="InterPro" id="IPR036028">
    <property type="entry name" value="SH3-like_dom_sf"/>
</dbReference>
<dbReference type="PANTHER" id="PTHR24131">
    <property type="entry name" value="APOPTOSIS-STIMULATING OF P53 PROTEIN"/>
    <property type="match status" value="1"/>
</dbReference>
<accession>A0A8B9C2K4</accession>
<keyword evidence="5" id="KW-0597">Phosphoprotein</keyword>
<feature type="compositionally biased region" description="Gly residues" evidence="14">
    <location>
        <begin position="197"/>
        <end position="207"/>
    </location>
</feature>
<keyword evidence="7" id="KW-0677">Repeat</keyword>
<feature type="repeat" description="ANK" evidence="11">
    <location>
        <begin position="1185"/>
        <end position="1217"/>
    </location>
</feature>
<feature type="compositionally biased region" description="Polar residues" evidence="14">
    <location>
        <begin position="304"/>
        <end position="320"/>
    </location>
</feature>
<evidence type="ECO:0000256" key="9">
    <source>
        <dbReference type="ARBA" id="ARBA00023242"/>
    </source>
</evidence>
<keyword evidence="9" id="KW-0539">Nucleus</keyword>
<evidence type="ECO:0000259" key="15">
    <source>
        <dbReference type="PROSITE" id="PS50002"/>
    </source>
</evidence>
<dbReference type="GO" id="GO:0072332">
    <property type="term" value="P:intrinsic apoptotic signaling pathway by p53 class mediator"/>
    <property type="evidence" value="ECO:0007669"/>
    <property type="project" value="Ensembl"/>
</dbReference>
<evidence type="ECO:0000256" key="13">
    <source>
        <dbReference type="SAM" id="Coils"/>
    </source>
</evidence>
<dbReference type="Proteomes" id="UP000694426">
    <property type="component" value="Unplaced"/>
</dbReference>
<dbReference type="SMART" id="SM00248">
    <property type="entry name" value="ANK"/>
    <property type="match status" value="2"/>
</dbReference>
<dbReference type="Pfam" id="PF12796">
    <property type="entry name" value="Ank_2"/>
    <property type="match status" value="1"/>
</dbReference>
<dbReference type="Gene3D" id="3.10.20.90">
    <property type="entry name" value="Phosphatidylinositol 3-kinase Catalytic Subunit, Chain A, domain 1"/>
    <property type="match status" value="1"/>
</dbReference>
<keyword evidence="13" id="KW-0175">Coiled coil</keyword>
<comment type="similarity">
    <text evidence="10">Belongs to the ASPP family.</text>
</comment>
<feature type="region of interest" description="Disordered" evidence="14">
    <location>
        <begin position="967"/>
        <end position="990"/>
    </location>
</feature>
<evidence type="ECO:0000256" key="4">
    <source>
        <dbReference type="ARBA" id="ARBA00022490"/>
    </source>
</evidence>
<sequence>MPGSLRSADMCGFVPKSQNHGTVWVGRDLEDHLGPTPATGSGTLTGLRPPLTTLGTLPPPSWPPPSAHAPHAPSAPTRAPAPLPPPFPLRRARAWPSPAPGAAARANGAAAAVNPWRGGAARAEQEAAAGGRRRRRQAGGARSREPGAGSRALPPPGPLPSARCGQRAARRAPVTAARPSEKGGLRAGERRRCRARPGGGGGGGSGAGWGTAATAAAMMPMILTVFLSNNEQILTEVPITPETTCRDVVEFCKEPGEGSCHLAEVWRGNERPIPFDHMMYDHLQKWGPRREEVKFFLRHEESPAESNEQSGRQAQNQRNGINIPVEKRTENGVGNPRVELTLSELQDMAARQQQQIENQQQMLVAKEQRLRYLKQQERRQQQSVSESEKLQKLKERVETQETKLKKIRAMRGQVDYSKIMNGNLSTEIEHISAMFQEKQQELQAAVLKVDQLTQQLEDLRKGKLNGFQSYNGQVTGPAAVELKKLYQELQIRNRLNQEQNSKLQQQKELLNKRNMEVAMMDKRINELRERLYKKKVELNRINGTSSPQSSLSASGRVAAVGPYIQVPSAGTYAVPVDPVKPQSLTIASSSTHGRSKSETDWGCVKKSPDTWKVSDLDIIVDPILSPPTSLQSAVHNVIRLAPTLFDTQHSNDGNWPILKQSSAPVVKPPQISNTDWKESSMDTALKQGTISSQPLPTSVLGSTDKLGLDLGKVPPTIPGVSKQLPQNYGTYPSPVPLGTGSTNSLERRKDGSLPRPGTSITNRQRPVPLPPPSNVHQPSSSQQIQQRISVPPSPTYQPSGPPLFPGGDGRPELPLTVAIRPFLADKGSRPQSPRKGPQTVNSSSIYSMYLQQATPPKNYQQAVYNTLNKSVKAVYGKPVLQSGSTSPSPLPFLHGSLPAQTPSQPQSQPQTEVSEKDQELENAPPPSENSNVENIPRPLSPTKLTPIVHSPLRYQSDADLEALRRKLANAPRPLKKRSSITEPEGPSGPNIQKLLYQRFNTLAGGIESAPFYQPSNPQDFIGILADVDNGNTSTNGNIEEPISVQPTVPVPDEPPPSSDANDNELPSPATEELISTETTNQTPETTEDNNNNLAIVPSTEESSSPTPEVSSPVEEEVPLQPALPPPIPPTKRTNLKKPNSERTGHGLRVKFNPLALLLDASLEGEFDLVQRIIYEVDDPSKPNDEGITPLHNAVCAGHHHIVKFLLDFGVNVNAADSDGWTPLHCAASCNSVHLCKLLVESGAAIFASTISDIETAADKCEEMEEGYIQCSQFLYGVQEKLGVMNKGVVYALWDYEAQNNDELSFHEGDAITILRRKDDNETEWWWARLNDKEGYVPKNLLGLYPRIKPRQRTLA</sequence>
<feature type="compositionally biased region" description="Low complexity" evidence="14">
    <location>
        <begin position="68"/>
        <end position="78"/>
    </location>
</feature>
<keyword evidence="6" id="KW-0053">Apoptosis</keyword>
<dbReference type="GeneTree" id="ENSGT00940000153463"/>
<dbReference type="Gene3D" id="1.25.40.20">
    <property type="entry name" value="Ankyrin repeat-containing domain"/>
    <property type="match status" value="1"/>
</dbReference>
<keyword evidence="8 11" id="KW-0040">ANK repeat</keyword>
<evidence type="ECO:0000256" key="1">
    <source>
        <dbReference type="ARBA" id="ARBA00004123"/>
    </source>
</evidence>
<feature type="coiled-coil region" evidence="13">
    <location>
        <begin position="435"/>
        <end position="462"/>
    </location>
</feature>
<dbReference type="FunFam" id="3.10.20.90:FF:000030">
    <property type="entry name" value="Apoptosis-stimulating of p53 protein 2 isoform 1"/>
    <property type="match status" value="1"/>
</dbReference>
<dbReference type="InterPro" id="IPR036770">
    <property type="entry name" value="Ankyrin_rpt-contain_sf"/>
</dbReference>
<evidence type="ECO:0000256" key="10">
    <source>
        <dbReference type="ARBA" id="ARBA00061212"/>
    </source>
</evidence>
<evidence type="ECO:0000256" key="2">
    <source>
        <dbReference type="ARBA" id="ARBA00004496"/>
    </source>
</evidence>
<evidence type="ECO:0000256" key="7">
    <source>
        <dbReference type="ARBA" id="ARBA00022737"/>
    </source>
</evidence>
<evidence type="ECO:0000313" key="17">
    <source>
        <dbReference type="Proteomes" id="UP000694426"/>
    </source>
</evidence>
<reference evidence="16" key="2">
    <citation type="submission" date="2025-09" db="UniProtKB">
        <authorList>
            <consortium name="Ensembl"/>
        </authorList>
    </citation>
    <scope>IDENTIFICATION</scope>
</reference>
<dbReference type="PROSITE" id="PS50297">
    <property type="entry name" value="ANK_REP_REGION"/>
    <property type="match status" value="2"/>
</dbReference>
<gene>
    <name evidence="16" type="primary">PPP1R13B</name>
</gene>
<dbReference type="Pfam" id="PF21801">
    <property type="entry name" value="ASPP2-like_RA"/>
    <property type="match status" value="1"/>
</dbReference>
<dbReference type="PRINTS" id="PR00452">
    <property type="entry name" value="SH3DOMAIN"/>
</dbReference>
<feature type="coiled-coil region" evidence="13">
    <location>
        <begin position="486"/>
        <end position="530"/>
    </location>
</feature>
<dbReference type="GO" id="GO:0002039">
    <property type="term" value="F:p53 binding"/>
    <property type="evidence" value="ECO:0007669"/>
    <property type="project" value="InterPro"/>
</dbReference>
<dbReference type="FunFam" id="1.25.40.20:FF:000008">
    <property type="entry name" value="Apoptosis-stimulating of p53 protein 2 isoform 1"/>
    <property type="match status" value="1"/>
</dbReference>
<feature type="compositionally biased region" description="Low complexity" evidence="14">
    <location>
        <begin position="777"/>
        <end position="790"/>
    </location>
</feature>
<keyword evidence="4" id="KW-0963">Cytoplasm</keyword>
<feature type="region of interest" description="Disordered" evidence="14">
    <location>
        <begin position="657"/>
        <end position="677"/>
    </location>
</feature>
<reference evidence="16" key="1">
    <citation type="submission" date="2025-08" db="UniProtKB">
        <authorList>
            <consortium name="Ensembl"/>
        </authorList>
    </citation>
    <scope>IDENTIFICATION</scope>
</reference>
<feature type="compositionally biased region" description="Basic and acidic residues" evidence="14">
    <location>
        <begin position="179"/>
        <end position="190"/>
    </location>
</feature>
<feature type="repeat" description="ANK" evidence="11">
    <location>
        <begin position="1218"/>
        <end position="1250"/>
    </location>
</feature>
<evidence type="ECO:0000256" key="12">
    <source>
        <dbReference type="PROSITE-ProRule" id="PRU00192"/>
    </source>
</evidence>
<name>A0A8B9C2K4_9AVES</name>
<organism evidence="16 17">
    <name type="scientific">Anser brachyrhynchus</name>
    <name type="common">Pink-footed goose</name>
    <dbReference type="NCBI Taxonomy" id="132585"/>
    <lineage>
        <taxon>Eukaryota</taxon>
        <taxon>Metazoa</taxon>
        <taxon>Chordata</taxon>
        <taxon>Craniata</taxon>
        <taxon>Vertebrata</taxon>
        <taxon>Euteleostomi</taxon>
        <taxon>Archelosauria</taxon>
        <taxon>Archosauria</taxon>
        <taxon>Dinosauria</taxon>
        <taxon>Saurischia</taxon>
        <taxon>Theropoda</taxon>
        <taxon>Coelurosauria</taxon>
        <taxon>Aves</taxon>
        <taxon>Neognathae</taxon>
        <taxon>Galloanserae</taxon>
        <taxon>Anseriformes</taxon>
        <taxon>Anatidae</taxon>
        <taxon>Anserinae</taxon>
        <taxon>Anser</taxon>
    </lineage>
</organism>
<protein>
    <submittedName>
        <fullName evidence="16">Protein phosphatase 1 regulatory subunit 13B</fullName>
    </submittedName>
</protein>
<dbReference type="GO" id="GO:0045786">
    <property type="term" value="P:negative regulation of cell cycle"/>
    <property type="evidence" value="ECO:0007669"/>
    <property type="project" value="InterPro"/>
</dbReference>
<dbReference type="Ensembl" id="ENSABRT00000019262.1">
    <property type="protein sequence ID" value="ENSABRP00000013493.1"/>
    <property type="gene ID" value="ENSABRG00000011987.1"/>
</dbReference>
<dbReference type="InterPro" id="IPR001452">
    <property type="entry name" value="SH3_domain"/>
</dbReference>
<proteinExistence type="inferred from homology"/>
<feature type="compositionally biased region" description="Pro residues" evidence="14">
    <location>
        <begin position="57"/>
        <end position="67"/>
    </location>
</feature>
<evidence type="ECO:0000313" key="16">
    <source>
        <dbReference type="Ensembl" id="ENSABRP00000013493.1"/>
    </source>
</evidence>
<feature type="compositionally biased region" description="Low complexity" evidence="14">
    <location>
        <begin position="94"/>
        <end position="130"/>
    </location>
</feature>
<dbReference type="Pfam" id="PF00018">
    <property type="entry name" value="SH3_1"/>
    <property type="match status" value="1"/>
</dbReference>
<keyword evidence="17" id="KW-1185">Reference proteome</keyword>
<feature type="compositionally biased region" description="Low complexity" evidence="14">
    <location>
        <begin position="39"/>
        <end position="56"/>
    </location>
</feature>
<feature type="region of interest" description="Disordered" evidence="14">
    <location>
        <begin position="1023"/>
        <end position="1146"/>
    </location>
</feature>
<dbReference type="InterPro" id="IPR029071">
    <property type="entry name" value="Ubiquitin-like_domsf"/>
</dbReference>
<feature type="region of interest" description="Disordered" evidence="14">
    <location>
        <begin position="881"/>
        <end position="950"/>
    </location>
</feature>
<dbReference type="PROSITE" id="PS50088">
    <property type="entry name" value="ANK_REPEAT"/>
    <property type="match status" value="2"/>
</dbReference>
<evidence type="ECO:0000256" key="6">
    <source>
        <dbReference type="ARBA" id="ARBA00022703"/>
    </source>
</evidence>
<comment type="subcellular location">
    <subcellularLocation>
        <location evidence="2">Cytoplasm</location>
    </subcellularLocation>
    <subcellularLocation>
        <location evidence="1">Nucleus</location>
    </subcellularLocation>
</comment>
<evidence type="ECO:0000256" key="3">
    <source>
        <dbReference type="ARBA" id="ARBA00022443"/>
    </source>
</evidence>
<dbReference type="SUPFAM" id="SSF50044">
    <property type="entry name" value="SH3-domain"/>
    <property type="match status" value="1"/>
</dbReference>
<dbReference type="CDD" id="cd17224">
    <property type="entry name" value="RA_ASPP1"/>
    <property type="match status" value="1"/>
</dbReference>
<keyword evidence="3 12" id="KW-0728">SH3 domain</keyword>
<dbReference type="PANTHER" id="PTHR24131:SF5">
    <property type="entry name" value="APOPTOSIS-STIMULATING OF P53 PROTEIN 1"/>
    <property type="match status" value="1"/>
</dbReference>
<feature type="compositionally biased region" description="Pro residues" evidence="14">
    <location>
        <begin position="791"/>
        <end position="804"/>
    </location>
</feature>
<dbReference type="GO" id="GO:0005829">
    <property type="term" value="C:cytosol"/>
    <property type="evidence" value="ECO:0007669"/>
    <property type="project" value="Ensembl"/>
</dbReference>
<dbReference type="InterPro" id="IPR048942">
    <property type="entry name" value="ASPP2-like_RA"/>
</dbReference>
<dbReference type="CDD" id="cd11954">
    <property type="entry name" value="SH3_ASPP1"/>
    <property type="match status" value="1"/>
</dbReference>
<dbReference type="GO" id="GO:0042981">
    <property type="term" value="P:regulation of apoptotic process"/>
    <property type="evidence" value="ECO:0007669"/>
    <property type="project" value="InterPro"/>
</dbReference>
<feature type="coiled-coil region" evidence="13">
    <location>
        <begin position="342"/>
        <end position="410"/>
    </location>
</feature>
<evidence type="ECO:0000256" key="5">
    <source>
        <dbReference type="ARBA" id="ARBA00022553"/>
    </source>
</evidence>
<dbReference type="SUPFAM" id="SSF48403">
    <property type="entry name" value="Ankyrin repeat"/>
    <property type="match status" value="1"/>
</dbReference>
<feature type="region of interest" description="Disordered" evidence="14">
    <location>
        <begin position="28"/>
        <end position="207"/>
    </location>
</feature>
<dbReference type="InterPro" id="IPR028319">
    <property type="entry name" value="ASPP1_RA"/>
</dbReference>
<evidence type="ECO:0000256" key="11">
    <source>
        <dbReference type="PROSITE-ProRule" id="PRU00023"/>
    </source>
</evidence>
<feature type="compositionally biased region" description="Pro residues" evidence="14">
    <location>
        <begin position="1048"/>
        <end position="1057"/>
    </location>
</feature>
<dbReference type="SUPFAM" id="SSF54236">
    <property type="entry name" value="Ubiquitin-like"/>
    <property type="match status" value="1"/>
</dbReference>
<evidence type="ECO:0000256" key="8">
    <source>
        <dbReference type="ARBA" id="ARBA00023043"/>
    </source>
</evidence>
<feature type="region of interest" description="Disordered" evidence="14">
    <location>
        <begin position="717"/>
        <end position="813"/>
    </location>
</feature>
<feature type="region of interest" description="Disordered" evidence="14">
    <location>
        <begin position="300"/>
        <end position="335"/>
    </location>
</feature>
<dbReference type="InterPro" id="IPR047163">
    <property type="entry name" value="ASPP1/2"/>
</dbReference>
<dbReference type="SMART" id="SM00326">
    <property type="entry name" value="SH3"/>
    <property type="match status" value="1"/>
</dbReference>
<dbReference type="GO" id="GO:0005886">
    <property type="term" value="C:plasma membrane"/>
    <property type="evidence" value="ECO:0007669"/>
    <property type="project" value="Ensembl"/>
</dbReference>
<feature type="compositionally biased region" description="Pro residues" evidence="14">
    <location>
        <begin position="79"/>
        <end position="88"/>
    </location>
</feature>